<organism evidence="2 3">
    <name type="scientific">Pseudoalteromonas gelatinilytica</name>
    <dbReference type="NCBI Taxonomy" id="1703256"/>
    <lineage>
        <taxon>Bacteria</taxon>
        <taxon>Pseudomonadati</taxon>
        <taxon>Pseudomonadota</taxon>
        <taxon>Gammaproteobacteria</taxon>
        <taxon>Alteromonadales</taxon>
        <taxon>Pseudoalteromonadaceae</taxon>
        <taxon>Pseudoalteromonas</taxon>
    </lineage>
</organism>
<keyword evidence="1" id="KW-1133">Transmembrane helix</keyword>
<accession>A0ABQ1TQZ9</accession>
<dbReference type="EMBL" id="BMIT01000010">
    <property type="protein sequence ID" value="GGF00752.1"/>
    <property type="molecule type" value="Genomic_DNA"/>
</dbReference>
<gene>
    <name evidence="2" type="ORF">GCM10008027_27060</name>
</gene>
<feature type="transmembrane region" description="Helical" evidence="1">
    <location>
        <begin position="30"/>
        <end position="50"/>
    </location>
</feature>
<evidence type="ECO:0008006" key="4">
    <source>
        <dbReference type="Google" id="ProtNLM"/>
    </source>
</evidence>
<keyword evidence="3" id="KW-1185">Reference proteome</keyword>
<reference evidence="3" key="1">
    <citation type="journal article" date="2019" name="Int. J. Syst. Evol. Microbiol.">
        <title>The Global Catalogue of Microorganisms (GCM) 10K type strain sequencing project: providing services to taxonomists for standard genome sequencing and annotation.</title>
        <authorList>
            <consortium name="The Broad Institute Genomics Platform"/>
            <consortium name="The Broad Institute Genome Sequencing Center for Infectious Disease"/>
            <person name="Wu L."/>
            <person name="Ma J."/>
        </authorList>
    </citation>
    <scope>NUCLEOTIDE SEQUENCE [LARGE SCALE GENOMIC DNA]</scope>
    <source>
        <strain evidence="3">CGMCC 1.15394</strain>
    </source>
</reference>
<evidence type="ECO:0000313" key="2">
    <source>
        <dbReference type="EMBL" id="GGF00752.1"/>
    </source>
</evidence>
<name>A0ABQ1TQZ9_9GAMM</name>
<dbReference type="RefSeq" id="WP_188729613.1">
    <property type="nucleotide sequence ID" value="NZ_BMIT01000010.1"/>
</dbReference>
<sequence length="289" mass="34327">MPEIIKQWFIKHMPVEEDIGLHENKAFIRWIGYPLLAILVMVIAVTWNLFETGIYSFNKEFEMSFVTLNDFAKYYAFPIASLTVPLTFGVMFNRFHSSKQKAKSNEIVEQNNIANNFFNHYKYFKEHCEVLEKRFNFLNLEISCEILYKKLFKGSSVSNFITDIELSENDEFLTYIHNEIDTFIQHVDKVGIESVAYTSSHPENDDYYEKHTLNESYSFSFRQSGIYFRQTINEPVDFDNLLQSNFDIIFMLLCFNGVSNFEIIGGDFTKRYWELHQNKFLNFYVSYQN</sequence>
<feature type="transmembrane region" description="Helical" evidence="1">
    <location>
        <begin position="74"/>
        <end position="93"/>
    </location>
</feature>
<protein>
    <recommendedName>
        <fullName evidence="4">Phage abortive infection protein</fullName>
    </recommendedName>
</protein>
<keyword evidence="1" id="KW-0812">Transmembrane</keyword>
<evidence type="ECO:0000256" key="1">
    <source>
        <dbReference type="SAM" id="Phobius"/>
    </source>
</evidence>
<dbReference type="Proteomes" id="UP000638462">
    <property type="component" value="Unassembled WGS sequence"/>
</dbReference>
<keyword evidence="1" id="KW-0472">Membrane</keyword>
<comment type="caution">
    <text evidence="2">The sequence shown here is derived from an EMBL/GenBank/DDBJ whole genome shotgun (WGS) entry which is preliminary data.</text>
</comment>
<proteinExistence type="predicted"/>
<evidence type="ECO:0000313" key="3">
    <source>
        <dbReference type="Proteomes" id="UP000638462"/>
    </source>
</evidence>